<dbReference type="RefSeq" id="XP_028472481.1">
    <property type="nucleotide sequence ID" value="XM_028619307.1"/>
</dbReference>
<dbReference type="STRING" id="105984.A0A427XF39"/>
<sequence>MHCIMRNDIRISGSHASGLANHEYDISIVSLGSVQARTTVSPPGFTGSTLERASATVHKFLDSVSREKFRNLPSSAATPFTPLIFSLGGVMEQRTAQALHTWGEVLPPHSHRMLCIRLSLTLLRARVRNFDLWTH</sequence>
<evidence type="ECO:0000313" key="2">
    <source>
        <dbReference type="Proteomes" id="UP000279236"/>
    </source>
</evidence>
<dbReference type="Proteomes" id="UP000279236">
    <property type="component" value="Unassembled WGS sequence"/>
</dbReference>
<proteinExistence type="predicted"/>
<comment type="caution">
    <text evidence="1">The sequence shown here is derived from an EMBL/GenBank/DDBJ whole genome shotgun (WGS) entry which is preliminary data.</text>
</comment>
<gene>
    <name evidence="1" type="ORF">EHS24_003645</name>
</gene>
<name>A0A427XF39_9TREE</name>
<evidence type="ECO:0000313" key="1">
    <source>
        <dbReference type="EMBL" id="RSH77334.1"/>
    </source>
</evidence>
<keyword evidence="2" id="KW-1185">Reference proteome</keyword>
<accession>A0A427XF39</accession>
<protein>
    <submittedName>
        <fullName evidence="1">Uncharacterized protein</fullName>
    </submittedName>
</protein>
<dbReference type="OrthoDB" id="2582079at2759"/>
<dbReference type="EMBL" id="RSCE01000017">
    <property type="protein sequence ID" value="RSH77334.1"/>
    <property type="molecule type" value="Genomic_DNA"/>
</dbReference>
<organism evidence="1 2">
    <name type="scientific">Apiotrichum porosum</name>
    <dbReference type="NCBI Taxonomy" id="105984"/>
    <lineage>
        <taxon>Eukaryota</taxon>
        <taxon>Fungi</taxon>
        <taxon>Dikarya</taxon>
        <taxon>Basidiomycota</taxon>
        <taxon>Agaricomycotina</taxon>
        <taxon>Tremellomycetes</taxon>
        <taxon>Trichosporonales</taxon>
        <taxon>Trichosporonaceae</taxon>
        <taxon>Apiotrichum</taxon>
    </lineage>
</organism>
<dbReference type="GeneID" id="39588188"/>
<dbReference type="AlphaFoldDB" id="A0A427XF39"/>
<reference evidence="1 2" key="1">
    <citation type="submission" date="2018-11" db="EMBL/GenBank/DDBJ databases">
        <title>Genome sequence of Apiotrichum porosum DSM 27194.</title>
        <authorList>
            <person name="Aliyu H."/>
            <person name="Gorte O."/>
            <person name="Ochsenreither K."/>
        </authorList>
    </citation>
    <scope>NUCLEOTIDE SEQUENCE [LARGE SCALE GENOMIC DNA]</scope>
    <source>
        <strain evidence="1 2">DSM 27194</strain>
    </source>
</reference>